<dbReference type="Pfam" id="PF13560">
    <property type="entry name" value="HTH_31"/>
    <property type="match status" value="1"/>
</dbReference>
<dbReference type="AlphaFoldDB" id="A0A2K1Q3F2"/>
<name>A0A2K1Q3F2_9GAMM</name>
<protein>
    <submittedName>
        <fullName evidence="2">Helix-turn-helix protein</fullName>
    </submittedName>
</protein>
<evidence type="ECO:0000313" key="2">
    <source>
        <dbReference type="EMBL" id="PNS09569.1"/>
    </source>
</evidence>
<dbReference type="Proteomes" id="UP000236220">
    <property type="component" value="Unassembled WGS sequence"/>
</dbReference>
<dbReference type="InterPro" id="IPR041413">
    <property type="entry name" value="MLTR_LBD"/>
</dbReference>
<dbReference type="GO" id="GO:0003677">
    <property type="term" value="F:DNA binding"/>
    <property type="evidence" value="ECO:0007669"/>
    <property type="project" value="InterPro"/>
</dbReference>
<organism evidence="2 3">
    <name type="scientific">Solilutibacter silvestris</name>
    <dbReference type="NCBI Taxonomy" id="1645665"/>
    <lineage>
        <taxon>Bacteria</taxon>
        <taxon>Pseudomonadati</taxon>
        <taxon>Pseudomonadota</taxon>
        <taxon>Gammaproteobacteria</taxon>
        <taxon>Lysobacterales</taxon>
        <taxon>Lysobacteraceae</taxon>
        <taxon>Solilutibacter</taxon>
    </lineage>
</organism>
<dbReference type="RefSeq" id="WP_103074605.1">
    <property type="nucleotide sequence ID" value="NZ_NPZB01000001.1"/>
</dbReference>
<keyword evidence="3" id="KW-1185">Reference proteome</keyword>
<dbReference type="PANTHER" id="PTHR35010">
    <property type="entry name" value="BLL4672 PROTEIN-RELATED"/>
    <property type="match status" value="1"/>
</dbReference>
<dbReference type="SMART" id="SM00530">
    <property type="entry name" value="HTH_XRE"/>
    <property type="match status" value="1"/>
</dbReference>
<dbReference type="PANTHER" id="PTHR35010:SF2">
    <property type="entry name" value="BLL4672 PROTEIN"/>
    <property type="match status" value="1"/>
</dbReference>
<dbReference type="Gene3D" id="1.10.260.40">
    <property type="entry name" value="lambda repressor-like DNA-binding domains"/>
    <property type="match status" value="1"/>
</dbReference>
<dbReference type="OrthoDB" id="5346389at2"/>
<evidence type="ECO:0000313" key="3">
    <source>
        <dbReference type="Proteomes" id="UP000236220"/>
    </source>
</evidence>
<dbReference type="SUPFAM" id="SSF47413">
    <property type="entry name" value="lambda repressor-like DNA-binding domains"/>
    <property type="match status" value="1"/>
</dbReference>
<dbReference type="Pfam" id="PF17765">
    <property type="entry name" value="MLTR_LBD"/>
    <property type="match status" value="1"/>
</dbReference>
<comment type="caution">
    <text evidence="2">The sequence shown here is derived from an EMBL/GenBank/DDBJ whole genome shotgun (WGS) entry which is preliminary data.</text>
</comment>
<sequence length="287" mass="32105">MQTIDTNGVARRRELSEFLKARRAAISPQMAGLPSGGRRLVSGLRREEVAALAGVGVSWYSWLEQGRPIHPSPELLARIAGVLQLDAADEAYLFSLVGQHPPLRAAETVFSLTPGLAELLEISPCPIYLHDSLGEVLACNHLAERLYDFGRSHPTGAEQGMEDAEFHNNTLWQTFTRPERRDLYVDFDQTARRVVAMFRLHNARATDTDRFDRLLAALCKRSPEFKRLWEARENEVLSTFDMRLRHVDFGDIVVNSVRLRLDTTGSAIAVFQVPANAATRAAFAPAR</sequence>
<dbReference type="CDD" id="cd00093">
    <property type="entry name" value="HTH_XRE"/>
    <property type="match status" value="1"/>
</dbReference>
<dbReference type="EMBL" id="NPZB01000001">
    <property type="protein sequence ID" value="PNS09569.1"/>
    <property type="molecule type" value="Genomic_DNA"/>
</dbReference>
<dbReference type="Gene3D" id="3.30.450.180">
    <property type="match status" value="1"/>
</dbReference>
<dbReference type="InterPro" id="IPR001387">
    <property type="entry name" value="Cro/C1-type_HTH"/>
</dbReference>
<evidence type="ECO:0000259" key="1">
    <source>
        <dbReference type="SMART" id="SM00530"/>
    </source>
</evidence>
<gene>
    <name evidence="2" type="ORF">Lysil_1198</name>
</gene>
<dbReference type="InterPro" id="IPR010982">
    <property type="entry name" value="Lambda_DNA-bd_dom_sf"/>
</dbReference>
<reference evidence="2 3" key="1">
    <citation type="submission" date="2017-08" db="EMBL/GenBank/DDBJ databases">
        <title>Lysobacter sylvestris genome.</title>
        <authorList>
            <person name="Zhang D.-C."/>
            <person name="Albuquerque L."/>
            <person name="Franca L."/>
            <person name="Froufe H.J.C."/>
            <person name="Barroso C."/>
            <person name="Egas C."/>
            <person name="Da Costa M."/>
            <person name="Margesin R."/>
        </authorList>
    </citation>
    <scope>NUCLEOTIDE SEQUENCE [LARGE SCALE GENOMIC DNA]</scope>
    <source>
        <strain evidence="2 3">AM20-91</strain>
    </source>
</reference>
<accession>A0A2K1Q3F2</accession>
<proteinExistence type="predicted"/>
<feature type="domain" description="HTH cro/C1-type" evidence="1">
    <location>
        <begin position="18"/>
        <end position="90"/>
    </location>
</feature>